<feature type="domain" description="AMP-dependent synthetase/ligase" evidence="4">
    <location>
        <begin position="38"/>
        <end position="389"/>
    </location>
</feature>
<dbReference type="Pfam" id="PF13193">
    <property type="entry name" value="AMP-binding_C"/>
    <property type="match status" value="1"/>
</dbReference>
<dbReference type="Pfam" id="PF00501">
    <property type="entry name" value="AMP-binding"/>
    <property type="match status" value="1"/>
</dbReference>
<dbReference type="InterPro" id="IPR000873">
    <property type="entry name" value="AMP-dep_synth/lig_dom"/>
</dbReference>
<dbReference type="PROSITE" id="PS00455">
    <property type="entry name" value="AMP_BINDING"/>
    <property type="match status" value="1"/>
</dbReference>
<evidence type="ECO:0000259" key="4">
    <source>
        <dbReference type="Pfam" id="PF00501"/>
    </source>
</evidence>
<dbReference type="InParanoid" id="A0A3M0CUZ9"/>
<keyword evidence="2" id="KW-0436">Ligase</keyword>
<dbReference type="EMBL" id="REFR01000009">
    <property type="protein sequence ID" value="RMB12390.1"/>
    <property type="molecule type" value="Genomic_DNA"/>
</dbReference>
<name>A0A3M0CUZ9_9PROT</name>
<dbReference type="RefSeq" id="WP_121937565.1">
    <property type="nucleotide sequence ID" value="NZ_REFR01000009.1"/>
</dbReference>
<evidence type="ECO:0000256" key="1">
    <source>
        <dbReference type="ARBA" id="ARBA00006432"/>
    </source>
</evidence>
<dbReference type="Gene3D" id="3.30.300.30">
    <property type="match status" value="1"/>
</dbReference>
<dbReference type="InterPro" id="IPR045851">
    <property type="entry name" value="AMP-bd_C_sf"/>
</dbReference>
<dbReference type="Proteomes" id="UP000271227">
    <property type="component" value="Unassembled WGS sequence"/>
</dbReference>
<keyword evidence="7" id="KW-1185">Reference proteome</keyword>
<evidence type="ECO:0000256" key="3">
    <source>
        <dbReference type="SAM" id="MobiDB-lite"/>
    </source>
</evidence>
<feature type="region of interest" description="Disordered" evidence="3">
    <location>
        <begin position="1"/>
        <end position="28"/>
    </location>
</feature>
<dbReference type="OrthoDB" id="9803968at2"/>
<dbReference type="InterPro" id="IPR020845">
    <property type="entry name" value="AMP-binding_CS"/>
</dbReference>
<dbReference type="AlphaFoldDB" id="A0A3M0CUZ9"/>
<dbReference type="PANTHER" id="PTHR43201:SF5">
    <property type="entry name" value="MEDIUM-CHAIN ACYL-COA LIGASE ACSF2, MITOCHONDRIAL"/>
    <property type="match status" value="1"/>
</dbReference>
<dbReference type="InterPro" id="IPR025110">
    <property type="entry name" value="AMP-bd_C"/>
</dbReference>
<dbReference type="GO" id="GO:0031956">
    <property type="term" value="F:medium-chain fatty acid-CoA ligase activity"/>
    <property type="evidence" value="ECO:0007669"/>
    <property type="project" value="TreeGrafter"/>
</dbReference>
<evidence type="ECO:0000313" key="7">
    <source>
        <dbReference type="Proteomes" id="UP000271227"/>
    </source>
</evidence>
<dbReference type="SUPFAM" id="SSF56801">
    <property type="entry name" value="Acetyl-CoA synthetase-like"/>
    <property type="match status" value="1"/>
</dbReference>
<dbReference type="GO" id="GO:0006631">
    <property type="term" value="P:fatty acid metabolic process"/>
    <property type="evidence" value="ECO:0007669"/>
    <property type="project" value="TreeGrafter"/>
</dbReference>
<organism evidence="6 7">
    <name type="scientific">Eilatimonas milleporae</name>
    <dbReference type="NCBI Taxonomy" id="911205"/>
    <lineage>
        <taxon>Bacteria</taxon>
        <taxon>Pseudomonadati</taxon>
        <taxon>Pseudomonadota</taxon>
        <taxon>Alphaproteobacteria</taxon>
        <taxon>Kordiimonadales</taxon>
        <taxon>Kordiimonadaceae</taxon>
        <taxon>Eilatimonas</taxon>
    </lineage>
</organism>
<evidence type="ECO:0000259" key="5">
    <source>
        <dbReference type="Pfam" id="PF13193"/>
    </source>
</evidence>
<gene>
    <name evidence="6" type="ORF">BXY39_0886</name>
</gene>
<evidence type="ECO:0000313" key="6">
    <source>
        <dbReference type="EMBL" id="RMB12390.1"/>
    </source>
</evidence>
<proteinExistence type="inferred from homology"/>
<dbReference type="PANTHER" id="PTHR43201">
    <property type="entry name" value="ACYL-COA SYNTHETASE"/>
    <property type="match status" value="1"/>
</dbReference>
<sequence length="536" mass="56669">MTVVPPLTRAPDHPPAHSGTRPRTRSLGRPLLLTGGVRAAARRAPDKVALRQGRRRRTYGDLIAAMDRVAAYGLSLGLQNGDHAALIAPNCLEYMEIVGGLSDIGVAVATPSYRLTASELTAILLDCGAKLVIIDAATRDRVDLLSGLPGHVTVATVADVADFAGPVGLVDGPVDEGQAFAIPYTSGTTGAPKGVMISHRARVMTFYGMAAEYGCFGPDCHFLAIAPLCHGAGFAFGFAPLFFGGTVEVMEKFDAETVLARLHEGGFDGVFMVPTHFRAIFDLDADVLARYHGHDLSAIISNAAPLPQTMKEKIVAYFGQGLLHETYGSTEAGIVTNLRPVDQLRKTACVGLPFPATEVRLLDDAGQPVPAGEPGELFARGPSLFNGYWQRPDADAETIVDGWVTVGDIAVADDEGYIHIIDRKKDMILSGGLNIYPKEVETVINRLPGVAESAVIGVPDDHWGEAVRACVVLAPVNAGDARDARDAGDAVTADTVIAACREALAGFKVPRSVVFLDALPRNAGGKILRRALRDAG</sequence>
<protein>
    <submittedName>
        <fullName evidence="6">Long-chain acyl-CoA synthetase</fullName>
    </submittedName>
</protein>
<comment type="similarity">
    <text evidence="1">Belongs to the ATP-dependent AMP-binding enzyme family.</text>
</comment>
<reference evidence="6 7" key="1">
    <citation type="submission" date="2018-10" db="EMBL/GenBank/DDBJ databases">
        <title>Genomic Encyclopedia of Archaeal and Bacterial Type Strains, Phase II (KMG-II): from individual species to whole genera.</title>
        <authorList>
            <person name="Goeker M."/>
        </authorList>
    </citation>
    <scope>NUCLEOTIDE SEQUENCE [LARGE SCALE GENOMIC DNA]</scope>
    <source>
        <strain evidence="6 7">DSM 25217</strain>
    </source>
</reference>
<dbReference type="InterPro" id="IPR042099">
    <property type="entry name" value="ANL_N_sf"/>
</dbReference>
<dbReference type="Gene3D" id="3.40.50.12780">
    <property type="entry name" value="N-terminal domain of ligase-like"/>
    <property type="match status" value="1"/>
</dbReference>
<evidence type="ECO:0000256" key="2">
    <source>
        <dbReference type="ARBA" id="ARBA00022598"/>
    </source>
</evidence>
<accession>A0A3M0CUZ9</accession>
<comment type="caution">
    <text evidence="6">The sequence shown here is derived from an EMBL/GenBank/DDBJ whole genome shotgun (WGS) entry which is preliminary data.</text>
</comment>
<feature type="domain" description="AMP-binding enzyme C-terminal" evidence="5">
    <location>
        <begin position="439"/>
        <end position="526"/>
    </location>
</feature>